<reference evidence="4" key="1">
    <citation type="journal article" date="2020" name="Genome Biol.">
        <title>Gamete binning: chromosome-level and haplotype-resolved genome assembly enabled by high-throughput single-cell sequencing of gamete genomes.</title>
        <authorList>
            <person name="Campoy J.A."/>
            <person name="Sun H."/>
            <person name="Goel M."/>
            <person name="Jiao W.-B."/>
            <person name="Folz-Donahue K."/>
            <person name="Wang N."/>
            <person name="Rubio M."/>
            <person name="Liu C."/>
            <person name="Kukat C."/>
            <person name="Ruiz D."/>
            <person name="Huettel B."/>
            <person name="Schneeberger K."/>
        </authorList>
    </citation>
    <scope>NUCLEOTIDE SEQUENCE [LARGE SCALE GENOMIC DNA]</scope>
    <source>
        <strain evidence="4">cv. Rojo Pasion</strain>
    </source>
</reference>
<dbReference type="AlphaFoldDB" id="A0A6J5W3S8"/>
<dbReference type="Proteomes" id="UP000507245">
    <property type="component" value="Unassembled WGS sequence"/>
</dbReference>
<evidence type="ECO:0000313" key="4">
    <source>
        <dbReference type="Proteomes" id="UP000507245"/>
    </source>
</evidence>
<organism evidence="2 4">
    <name type="scientific">Prunus armeniaca</name>
    <name type="common">Apricot</name>
    <name type="synonym">Armeniaca vulgaris</name>
    <dbReference type="NCBI Taxonomy" id="36596"/>
    <lineage>
        <taxon>Eukaryota</taxon>
        <taxon>Viridiplantae</taxon>
        <taxon>Streptophyta</taxon>
        <taxon>Embryophyta</taxon>
        <taxon>Tracheophyta</taxon>
        <taxon>Spermatophyta</taxon>
        <taxon>Magnoliopsida</taxon>
        <taxon>eudicotyledons</taxon>
        <taxon>Gunneridae</taxon>
        <taxon>Pentapetalae</taxon>
        <taxon>rosids</taxon>
        <taxon>fabids</taxon>
        <taxon>Rosales</taxon>
        <taxon>Rosaceae</taxon>
        <taxon>Amygdaloideae</taxon>
        <taxon>Amygdaleae</taxon>
        <taxon>Prunus</taxon>
    </lineage>
</organism>
<evidence type="ECO:0000313" key="3">
    <source>
        <dbReference type="Proteomes" id="UP000507222"/>
    </source>
</evidence>
<sequence>MKLYVLSFSSNCSVAVSHTTSNTFQASIFQTVPHMRIRVGIKIRDFASSTVQRSCITCPLFKGFGDHASHIHMFCPLPVIHSPRKWKRFQSVPKTLYFQVTMDCLFLKVEDYSILGVKKLLCSKL</sequence>
<keyword evidence="4" id="KW-1185">Reference proteome</keyword>
<gene>
    <name evidence="1" type="ORF">CURHAP_LOCUS5246</name>
    <name evidence="2" type="ORF">ORAREDHAP_LOCUS5328</name>
</gene>
<dbReference type="Proteomes" id="UP000507222">
    <property type="component" value="Unassembled WGS sequence"/>
</dbReference>
<name>A0A6J5W3S8_PRUAR</name>
<evidence type="ECO:0000313" key="2">
    <source>
        <dbReference type="EMBL" id="CAB4294517.1"/>
    </source>
</evidence>
<protein>
    <submittedName>
        <fullName evidence="2">Uncharacterized protein</fullName>
    </submittedName>
</protein>
<proteinExistence type="predicted"/>
<reference evidence="2 3" key="2">
    <citation type="submission" date="2020-05" db="EMBL/GenBank/DDBJ databases">
        <authorList>
            <person name="Campoy J."/>
            <person name="Schneeberger K."/>
            <person name="Spophaly S."/>
        </authorList>
    </citation>
    <scope>NUCLEOTIDE SEQUENCE [LARGE SCALE GENOMIC DNA]</scope>
    <source>
        <strain evidence="2">PruArmRojPasFocal</strain>
    </source>
</reference>
<dbReference type="EMBL" id="CAEKKB010000001">
    <property type="protein sequence ID" value="CAB4294517.1"/>
    <property type="molecule type" value="Genomic_DNA"/>
</dbReference>
<dbReference type="EMBL" id="CAEKDK010000001">
    <property type="protein sequence ID" value="CAB4263906.1"/>
    <property type="molecule type" value="Genomic_DNA"/>
</dbReference>
<accession>A0A6J5W3S8</accession>
<evidence type="ECO:0000313" key="1">
    <source>
        <dbReference type="EMBL" id="CAB4263906.1"/>
    </source>
</evidence>